<organism evidence="3 4">
    <name type="scientific">Aphanomyces stellatus</name>
    <dbReference type="NCBI Taxonomy" id="120398"/>
    <lineage>
        <taxon>Eukaryota</taxon>
        <taxon>Sar</taxon>
        <taxon>Stramenopiles</taxon>
        <taxon>Oomycota</taxon>
        <taxon>Saprolegniomycetes</taxon>
        <taxon>Saprolegniales</taxon>
        <taxon>Verrucalvaceae</taxon>
        <taxon>Aphanomyces</taxon>
    </lineage>
</organism>
<dbReference type="AlphaFoldDB" id="A0A485LSX1"/>
<evidence type="ECO:0000313" key="3">
    <source>
        <dbReference type="EMBL" id="VFU00354.1"/>
    </source>
</evidence>
<sequence>MALGVLRSHNPRYLVAFQFNISSYTNAAYYAISGAMVESLLSSSTFCLSACFRRHWSSVRHFNVWQLPAVALFGGHYLPLICHYYNEISHHMKQRPCLYLPLTDILVVSWYQLLTWSWQLFVFAGTINLQPECPFWTLGPDKAKDELNVDDEFQEGPPSIPNMGFKAIVGLSLVLSFLNLYVLRLYEHDRTPILTRCLLLELLCAAVSYKYVSKARYRWILAVVLILWLRSPPYSRVRTSFKYSTVKPLSPSLSWLSMR</sequence>
<evidence type="ECO:0000256" key="1">
    <source>
        <dbReference type="SAM" id="Phobius"/>
    </source>
</evidence>
<keyword evidence="1" id="KW-0472">Membrane</keyword>
<accession>A0A485LSX1</accession>
<keyword evidence="1" id="KW-1133">Transmembrane helix</keyword>
<reference evidence="2" key="2">
    <citation type="submission" date="2019-06" db="EMBL/GenBank/DDBJ databases">
        <title>Genomics analysis of Aphanomyces spp. identifies a new class of oomycete effector associated with host adaptation.</title>
        <authorList>
            <person name="Gaulin E."/>
        </authorList>
    </citation>
    <scope>NUCLEOTIDE SEQUENCE</scope>
    <source>
        <strain evidence="2">CBS 578.67</strain>
    </source>
</reference>
<name>A0A485LSX1_9STRA</name>
<gene>
    <name evidence="3" type="primary">Aste57867_23709</name>
    <name evidence="2" type="ORF">As57867_023637</name>
    <name evidence="3" type="ORF">ASTE57867_23709</name>
</gene>
<dbReference type="Proteomes" id="UP000332933">
    <property type="component" value="Unassembled WGS sequence"/>
</dbReference>
<keyword evidence="1" id="KW-0812">Transmembrane</keyword>
<feature type="transmembrane region" description="Helical" evidence="1">
    <location>
        <begin position="64"/>
        <end position="85"/>
    </location>
</feature>
<proteinExistence type="predicted"/>
<reference evidence="3 4" key="1">
    <citation type="submission" date="2019-03" db="EMBL/GenBank/DDBJ databases">
        <authorList>
            <person name="Gaulin E."/>
            <person name="Dumas B."/>
        </authorList>
    </citation>
    <scope>NUCLEOTIDE SEQUENCE [LARGE SCALE GENOMIC DNA]</scope>
    <source>
        <strain evidence="3">CBS 568.67</strain>
    </source>
</reference>
<dbReference type="EMBL" id="CAADRA010007327">
    <property type="protein sequence ID" value="VFU00354.1"/>
    <property type="molecule type" value="Genomic_DNA"/>
</dbReference>
<evidence type="ECO:0000313" key="4">
    <source>
        <dbReference type="Proteomes" id="UP000332933"/>
    </source>
</evidence>
<dbReference type="EMBL" id="VJMH01007301">
    <property type="protein sequence ID" value="KAF0684312.1"/>
    <property type="molecule type" value="Genomic_DNA"/>
</dbReference>
<evidence type="ECO:0000313" key="2">
    <source>
        <dbReference type="EMBL" id="KAF0684312.1"/>
    </source>
</evidence>
<feature type="transmembrane region" description="Helical" evidence="1">
    <location>
        <begin position="97"/>
        <end position="114"/>
    </location>
</feature>
<feature type="transmembrane region" description="Helical" evidence="1">
    <location>
        <begin position="12"/>
        <end position="32"/>
    </location>
</feature>
<protein>
    <submittedName>
        <fullName evidence="3">Aste57867_23709 protein</fullName>
    </submittedName>
</protein>
<keyword evidence="4" id="KW-1185">Reference proteome</keyword>
<feature type="transmembrane region" description="Helical" evidence="1">
    <location>
        <begin position="167"/>
        <end position="186"/>
    </location>
</feature>